<name>A0A919JG92_9ACTN</name>
<dbReference type="SUPFAM" id="SSF48208">
    <property type="entry name" value="Six-hairpin glycosidases"/>
    <property type="match status" value="1"/>
</dbReference>
<dbReference type="EMBL" id="BOMQ01000049">
    <property type="protein sequence ID" value="GIE50459.1"/>
    <property type="molecule type" value="Genomic_DNA"/>
</dbReference>
<accession>A0A919JG92</accession>
<gene>
    <name evidence="3" type="ORF">Ani05nite_39930</name>
</gene>
<keyword evidence="2" id="KW-0413">Isomerase</keyword>
<comment type="caution">
    <text evidence="3">The sequence shown here is derived from an EMBL/GenBank/DDBJ whole genome shotgun (WGS) entry which is preliminary data.</text>
</comment>
<dbReference type="InterPro" id="IPR012341">
    <property type="entry name" value="6hp_glycosidase-like_sf"/>
</dbReference>
<dbReference type="Proteomes" id="UP000647172">
    <property type="component" value="Unassembled WGS sequence"/>
</dbReference>
<evidence type="ECO:0000256" key="1">
    <source>
        <dbReference type="ARBA" id="ARBA00008558"/>
    </source>
</evidence>
<comment type="similarity">
    <text evidence="1">Belongs to the N-acylglucosamine 2-epimerase family.</text>
</comment>
<dbReference type="RefSeq" id="WP_203770267.1">
    <property type="nucleotide sequence ID" value="NZ_BAAAYJ010000026.1"/>
</dbReference>
<proteinExistence type="inferred from homology"/>
<protein>
    <submittedName>
        <fullName evidence="3">N-acylglucosamine 2-epimerase</fullName>
    </submittedName>
</protein>
<dbReference type="GO" id="GO:0016853">
    <property type="term" value="F:isomerase activity"/>
    <property type="evidence" value="ECO:0007669"/>
    <property type="project" value="UniProtKB-KW"/>
</dbReference>
<dbReference type="GO" id="GO:0005975">
    <property type="term" value="P:carbohydrate metabolic process"/>
    <property type="evidence" value="ECO:0007669"/>
    <property type="project" value="InterPro"/>
</dbReference>
<evidence type="ECO:0000256" key="2">
    <source>
        <dbReference type="ARBA" id="ARBA00023235"/>
    </source>
</evidence>
<dbReference type="AlphaFoldDB" id="A0A919JG92"/>
<dbReference type="Gene3D" id="1.50.10.10">
    <property type="match status" value="1"/>
</dbReference>
<dbReference type="Pfam" id="PF07221">
    <property type="entry name" value="GlcNAc_2-epim"/>
    <property type="match status" value="1"/>
</dbReference>
<sequence>MPRRDPARRPTVIQVSSWPTNPAHHRWLDQHTRDLLAFGRRTADPEGGARWLDARGRPDPQQPVSTLLSARMTHVYAVGALLGVPGAGPVAEQSLRGLTGRLRDPEHGGWFPSVADRTVKAGYDHAFVLLAGASATTAGLAGGRALLAEAEAVFAARFWDDTAGRCADTWNADFTVLDGYRGINGNMHAVEAMLTVAGVTGDDAWLERALRVCRFVADTARAYEWRIPEHYDEHWRPLPDFHRDQPDHPFKPYGSTVGHGLEWSRLFLHAEAARPAESWLAEAARALFDRAVSDGWAVDGRPGFVYTTDWSGTPVVRDRMHWVATEAISAAAALHARFGEDRYATWYRTWWDYAGTYLLDHEHGSWFHQLDASNIPTDTVWPGKPDLYHCLQATLTARLPLTPMLAPAVARLVDPRP</sequence>
<dbReference type="InterPro" id="IPR008928">
    <property type="entry name" value="6-hairpin_glycosidase_sf"/>
</dbReference>
<reference evidence="3" key="1">
    <citation type="submission" date="2021-01" db="EMBL/GenBank/DDBJ databases">
        <title>Whole genome shotgun sequence of Actinoplanes nipponensis NBRC 14063.</title>
        <authorList>
            <person name="Komaki H."/>
            <person name="Tamura T."/>
        </authorList>
    </citation>
    <scope>NUCLEOTIDE SEQUENCE</scope>
    <source>
        <strain evidence="3">NBRC 14063</strain>
    </source>
</reference>
<dbReference type="PANTHER" id="PTHR15108">
    <property type="entry name" value="N-ACYLGLUCOSAMINE-2-EPIMERASE"/>
    <property type="match status" value="1"/>
</dbReference>
<evidence type="ECO:0000313" key="4">
    <source>
        <dbReference type="Proteomes" id="UP000647172"/>
    </source>
</evidence>
<keyword evidence="4" id="KW-1185">Reference proteome</keyword>
<evidence type="ECO:0000313" key="3">
    <source>
        <dbReference type="EMBL" id="GIE50459.1"/>
    </source>
</evidence>
<dbReference type="InterPro" id="IPR010819">
    <property type="entry name" value="AGE/CE"/>
</dbReference>
<organism evidence="3 4">
    <name type="scientific">Actinoplanes nipponensis</name>
    <dbReference type="NCBI Taxonomy" id="135950"/>
    <lineage>
        <taxon>Bacteria</taxon>
        <taxon>Bacillati</taxon>
        <taxon>Actinomycetota</taxon>
        <taxon>Actinomycetes</taxon>
        <taxon>Micromonosporales</taxon>
        <taxon>Micromonosporaceae</taxon>
        <taxon>Actinoplanes</taxon>
    </lineage>
</organism>